<evidence type="ECO:0000313" key="2">
    <source>
        <dbReference type="Proteomes" id="UP000789572"/>
    </source>
</evidence>
<feature type="non-terminal residue" evidence="1">
    <location>
        <position position="1"/>
    </location>
</feature>
<comment type="caution">
    <text evidence="1">The sequence shown here is derived from an EMBL/GenBank/DDBJ whole genome shotgun (WGS) entry which is preliminary data.</text>
</comment>
<proteinExistence type="predicted"/>
<accession>A0A9N9E1H2</accession>
<organism evidence="1 2">
    <name type="scientific">Paraglomus occultum</name>
    <dbReference type="NCBI Taxonomy" id="144539"/>
    <lineage>
        <taxon>Eukaryota</taxon>
        <taxon>Fungi</taxon>
        <taxon>Fungi incertae sedis</taxon>
        <taxon>Mucoromycota</taxon>
        <taxon>Glomeromycotina</taxon>
        <taxon>Glomeromycetes</taxon>
        <taxon>Paraglomerales</taxon>
        <taxon>Paraglomeraceae</taxon>
        <taxon>Paraglomus</taxon>
    </lineage>
</organism>
<keyword evidence="2" id="KW-1185">Reference proteome</keyword>
<sequence length="56" mass="6642">KITTVQDDGVLDSGWYRLGCSLGVWWTGWHPRNNYLVNIANRRQNIDKECRYLCKQ</sequence>
<dbReference type="EMBL" id="CAJVPJ010005427">
    <property type="protein sequence ID" value="CAG8661305.1"/>
    <property type="molecule type" value="Genomic_DNA"/>
</dbReference>
<dbReference type="AlphaFoldDB" id="A0A9N9E1H2"/>
<evidence type="ECO:0000313" key="1">
    <source>
        <dbReference type="EMBL" id="CAG8661305.1"/>
    </source>
</evidence>
<dbReference type="Proteomes" id="UP000789572">
    <property type="component" value="Unassembled WGS sequence"/>
</dbReference>
<reference evidence="1" key="1">
    <citation type="submission" date="2021-06" db="EMBL/GenBank/DDBJ databases">
        <authorList>
            <person name="Kallberg Y."/>
            <person name="Tangrot J."/>
            <person name="Rosling A."/>
        </authorList>
    </citation>
    <scope>NUCLEOTIDE SEQUENCE</scope>
    <source>
        <strain evidence="1">IA702</strain>
    </source>
</reference>
<name>A0A9N9E1H2_9GLOM</name>
<protein>
    <submittedName>
        <fullName evidence="1">8870_t:CDS:1</fullName>
    </submittedName>
</protein>
<gene>
    <name evidence="1" type="ORF">POCULU_LOCUS10472</name>
</gene>